<dbReference type="Gene3D" id="2.120.10.30">
    <property type="entry name" value="TolB, C-terminal domain"/>
    <property type="match status" value="1"/>
</dbReference>
<protein>
    <submittedName>
        <fullName evidence="5">Uncharacterized protein LOC111135191</fullName>
    </submittedName>
</protein>
<dbReference type="Gene3D" id="3.30.160.60">
    <property type="entry name" value="Classic Zinc Finger"/>
    <property type="match status" value="1"/>
</dbReference>
<feature type="domain" description="RUN" evidence="3">
    <location>
        <begin position="147"/>
        <end position="204"/>
    </location>
</feature>
<dbReference type="GO" id="GO:0061630">
    <property type="term" value="F:ubiquitin protein ligase activity"/>
    <property type="evidence" value="ECO:0007669"/>
    <property type="project" value="TreeGrafter"/>
</dbReference>
<dbReference type="GO" id="GO:0000209">
    <property type="term" value="P:protein polyubiquitination"/>
    <property type="evidence" value="ECO:0007669"/>
    <property type="project" value="TreeGrafter"/>
</dbReference>
<proteinExistence type="predicted"/>
<dbReference type="GeneID" id="111135191"/>
<dbReference type="PANTHER" id="PTHR24104">
    <property type="entry name" value="E3 UBIQUITIN-PROTEIN LIGASE NHLRC1-RELATED"/>
    <property type="match status" value="1"/>
</dbReference>
<reference evidence="5" key="1">
    <citation type="submission" date="2025-08" db="UniProtKB">
        <authorList>
            <consortium name="RefSeq"/>
        </authorList>
    </citation>
    <scope>IDENTIFICATION</scope>
    <source>
        <tissue evidence="5">Whole sample</tissue>
    </source>
</reference>
<evidence type="ECO:0000313" key="5">
    <source>
        <dbReference type="RefSeq" id="XP_022340735.1"/>
    </source>
</evidence>
<dbReference type="InterPro" id="IPR058732">
    <property type="entry name" value="RUNDC1_M"/>
</dbReference>
<organism evidence="4 5">
    <name type="scientific">Crassostrea virginica</name>
    <name type="common">Eastern oyster</name>
    <dbReference type="NCBI Taxonomy" id="6565"/>
    <lineage>
        <taxon>Eukaryota</taxon>
        <taxon>Metazoa</taxon>
        <taxon>Spiralia</taxon>
        <taxon>Lophotrochozoa</taxon>
        <taxon>Mollusca</taxon>
        <taxon>Bivalvia</taxon>
        <taxon>Autobranchia</taxon>
        <taxon>Pteriomorphia</taxon>
        <taxon>Ostreida</taxon>
        <taxon>Ostreoidea</taxon>
        <taxon>Ostreidae</taxon>
        <taxon>Crassostrea</taxon>
    </lineage>
</organism>
<dbReference type="SUPFAM" id="SSF101898">
    <property type="entry name" value="NHL repeat"/>
    <property type="match status" value="1"/>
</dbReference>
<keyword evidence="1" id="KW-0175">Coiled coil</keyword>
<dbReference type="RefSeq" id="XP_022340735.1">
    <property type="nucleotide sequence ID" value="XM_022485027.1"/>
</dbReference>
<evidence type="ECO:0000259" key="3">
    <source>
        <dbReference type="Pfam" id="PF26030"/>
    </source>
</evidence>
<evidence type="ECO:0000256" key="1">
    <source>
        <dbReference type="SAM" id="Coils"/>
    </source>
</evidence>
<feature type="region of interest" description="Disordered" evidence="2">
    <location>
        <begin position="573"/>
        <end position="604"/>
    </location>
</feature>
<sequence length="604" mass="70189">MFQVRECKLCTGQTLFYCNTCHIDLCLVCKGKHMIDLDNVEHDVVLYREKCDKYFILDEYCEIEGHENFVYNKWCDKCNEAFCDKCWEDKNIGGKHKFHEVEPLQPVYERYRADYKKKLAFLRAEVLPYNRAILAGIEPDVEGCEAVIQELEEKMRRKVDKLKKAVDKIINDYCPKKLRRMENKMISQLNTQCKDLENHIEYLRDVVDKYERSANKPAEFLFFLKEHPLNDIPDLPKSCEELPDLRFDGNVTKSDVLRLLGEIKTQEVGVRKAENEYLLEVLDKIKSLATVNYREKKSARHISAVTPDEFWVSFKDKLVYLDKSGNEHYKITDHLDCDSGVHDVNEDDELFYIDKKLNVKKFSKDGNSETVIKREGDWEPISMACCYNGNILVAMMIHVVGEAKVVCYNRGGGENLSIQLDNNRKPLYQTPRFVCENRNDDVVVSNHYENRGTVVVTDSKGNYRFTFKGNPKEPGFKPGGIVFDGLSNILVCDENSNTVLLVDKDGNFMKSILTQHDGIGRPRCVGYCHKNHSLFVGSTLTTNVLVFRHINRQSKLGAPLEIEETLLMKRLQRERQKKKEKEEKEGEEEQEEEEKEGKEEDEEM</sequence>
<dbReference type="SUPFAM" id="SSF57845">
    <property type="entry name" value="B-box zinc-binding domain"/>
    <property type="match status" value="1"/>
</dbReference>
<gene>
    <name evidence="5" type="primary">LOC111135191</name>
</gene>
<evidence type="ECO:0000313" key="4">
    <source>
        <dbReference type="Proteomes" id="UP000694844"/>
    </source>
</evidence>
<dbReference type="Proteomes" id="UP000694844">
    <property type="component" value="Chromosome 5"/>
</dbReference>
<name>A0A8B8EKN6_CRAVI</name>
<accession>A0A8B8EKN6</accession>
<evidence type="ECO:0000256" key="2">
    <source>
        <dbReference type="SAM" id="MobiDB-lite"/>
    </source>
</evidence>
<feature type="coiled-coil region" evidence="1">
    <location>
        <begin position="141"/>
        <end position="213"/>
    </location>
</feature>
<dbReference type="InterPro" id="IPR050952">
    <property type="entry name" value="TRIM-NHL_E3_ligases"/>
</dbReference>
<dbReference type="Pfam" id="PF26030">
    <property type="entry name" value="RUNDC1"/>
    <property type="match status" value="1"/>
</dbReference>
<dbReference type="GO" id="GO:0008270">
    <property type="term" value="F:zinc ion binding"/>
    <property type="evidence" value="ECO:0007669"/>
    <property type="project" value="UniProtKB-KW"/>
</dbReference>
<dbReference type="KEGG" id="cvn:111135191"/>
<dbReference type="AlphaFoldDB" id="A0A8B8EKN6"/>
<dbReference type="OrthoDB" id="6145854at2759"/>
<feature type="compositionally biased region" description="Acidic residues" evidence="2">
    <location>
        <begin position="585"/>
        <end position="604"/>
    </location>
</feature>
<dbReference type="InterPro" id="IPR011042">
    <property type="entry name" value="6-blade_b-propeller_TolB-like"/>
</dbReference>
<dbReference type="PANTHER" id="PTHR24104:SF25">
    <property type="entry name" value="PROTEIN LIN-41"/>
    <property type="match status" value="1"/>
</dbReference>
<keyword evidence="4" id="KW-1185">Reference proteome</keyword>
<feature type="compositionally biased region" description="Basic and acidic residues" evidence="2">
    <location>
        <begin position="573"/>
        <end position="584"/>
    </location>
</feature>
<dbReference type="GO" id="GO:0043161">
    <property type="term" value="P:proteasome-mediated ubiquitin-dependent protein catabolic process"/>
    <property type="evidence" value="ECO:0007669"/>
    <property type="project" value="TreeGrafter"/>
</dbReference>